<sequence>MTTQGLLGRNAIVTGGSRGIGAAIALAFARAGANVAVCHDDDDDGGSRIVEEICSLGRVGATQRCDVADAAALTAFIAASEARLGPTDILVNNAGVSGETPFEAIRPDSLDRMLDVHVKASFRAAQQVYPGMRERRWGRIINITSQLAYKGAPGLTHYCAAKAALIGFTRALAHEAAPHNVLVNAIAPGPVDTRLNDTLSDEYRAWKRAQLPLGRFGKPDEIAPTAVLLASSDGDYYVGQTLSPNGGDVMF</sequence>
<dbReference type="InterPro" id="IPR036291">
    <property type="entry name" value="NAD(P)-bd_dom_sf"/>
</dbReference>
<name>A0ABV2DS76_9HYPH</name>
<dbReference type="EMBL" id="JBEWSZ010000015">
    <property type="protein sequence ID" value="MET2832925.1"/>
    <property type="molecule type" value="Genomic_DNA"/>
</dbReference>
<protein>
    <submittedName>
        <fullName evidence="3">SDR family oxidoreductase</fullName>
    </submittedName>
</protein>
<dbReference type="InterPro" id="IPR057326">
    <property type="entry name" value="KR_dom"/>
</dbReference>
<dbReference type="PRINTS" id="PR00080">
    <property type="entry name" value="SDRFAMILY"/>
</dbReference>
<gene>
    <name evidence="3" type="ORF">ABVQ20_39095</name>
</gene>
<dbReference type="SUPFAM" id="SSF51735">
    <property type="entry name" value="NAD(P)-binding Rossmann-fold domains"/>
    <property type="match status" value="1"/>
</dbReference>
<dbReference type="InterPro" id="IPR020904">
    <property type="entry name" value="Sc_DH/Rdtase_CS"/>
</dbReference>
<dbReference type="SMART" id="SM00822">
    <property type="entry name" value="PKS_KR"/>
    <property type="match status" value="1"/>
</dbReference>
<dbReference type="PROSITE" id="PS00061">
    <property type="entry name" value="ADH_SHORT"/>
    <property type="match status" value="1"/>
</dbReference>
<dbReference type="PANTHER" id="PTHR42879:SF2">
    <property type="entry name" value="3-OXOACYL-[ACYL-CARRIER-PROTEIN] REDUCTASE FABG"/>
    <property type="match status" value="1"/>
</dbReference>
<dbReference type="PRINTS" id="PR00081">
    <property type="entry name" value="GDHRDH"/>
</dbReference>
<comment type="caution">
    <text evidence="3">The sequence shown here is derived from an EMBL/GenBank/DDBJ whole genome shotgun (WGS) entry which is preliminary data.</text>
</comment>
<accession>A0ABV2DS76</accession>
<keyword evidence="4" id="KW-1185">Reference proteome</keyword>
<proteinExistence type="inferred from homology"/>
<evidence type="ECO:0000256" key="1">
    <source>
        <dbReference type="ARBA" id="ARBA00006484"/>
    </source>
</evidence>
<dbReference type="InterPro" id="IPR002347">
    <property type="entry name" value="SDR_fam"/>
</dbReference>
<evidence type="ECO:0000313" key="3">
    <source>
        <dbReference type="EMBL" id="MET2832925.1"/>
    </source>
</evidence>
<comment type="similarity">
    <text evidence="1">Belongs to the short-chain dehydrogenases/reductases (SDR) family.</text>
</comment>
<reference evidence="3 4" key="1">
    <citation type="submission" date="2024-06" db="EMBL/GenBank/DDBJ databases">
        <authorList>
            <person name="Kim D.-U."/>
        </authorList>
    </citation>
    <scope>NUCLEOTIDE SEQUENCE [LARGE SCALE GENOMIC DNA]</scope>
    <source>
        <strain evidence="3 4">KACC15460</strain>
    </source>
</reference>
<dbReference type="Proteomes" id="UP001548832">
    <property type="component" value="Unassembled WGS sequence"/>
</dbReference>
<dbReference type="Gene3D" id="3.40.50.720">
    <property type="entry name" value="NAD(P)-binding Rossmann-like Domain"/>
    <property type="match status" value="1"/>
</dbReference>
<dbReference type="PANTHER" id="PTHR42879">
    <property type="entry name" value="3-OXOACYL-(ACYL-CARRIER-PROTEIN) REDUCTASE"/>
    <property type="match status" value="1"/>
</dbReference>
<dbReference type="InterPro" id="IPR050259">
    <property type="entry name" value="SDR"/>
</dbReference>
<feature type="domain" description="Ketoreductase" evidence="2">
    <location>
        <begin position="9"/>
        <end position="189"/>
    </location>
</feature>
<evidence type="ECO:0000313" key="4">
    <source>
        <dbReference type="Proteomes" id="UP001548832"/>
    </source>
</evidence>
<dbReference type="RefSeq" id="WP_354465130.1">
    <property type="nucleotide sequence ID" value="NZ_JBEWSZ010000015.1"/>
</dbReference>
<organism evidence="3 4">
    <name type="scientific">Mesorhizobium shangrilense</name>
    <dbReference type="NCBI Taxonomy" id="460060"/>
    <lineage>
        <taxon>Bacteria</taxon>
        <taxon>Pseudomonadati</taxon>
        <taxon>Pseudomonadota</taxon>
        <taxon>Alphaproteobacteria</taxon>
        <taxon>Hyphomicrobiales</taxon>
        <taxon>Phyllobacteriaceae</taxon>
        <taxon>Mesorhizobium</taxon>
    </lineage>
</organism>
<evidence type="ECO:0000259" key="2">
    <source>
        <dbReference type="SMART" id="SM00822"/>
    </source>
</evidence>
<dbReference type="Pfam" id="PF13561">
    <property type="entry name" value="adh_short_C2"/>
    <property type="match status" value="1"/>
</dbReference>